<sequence>MFYGDDGLLPPRTTGTGRDGKFASLLFDFPKQFGPPQRQQRDTPWRQKALLPNRTAMYGTRLLASPGGERQRERLSGHRTRSNAESLLIPSAEEVRGHRKPCEGLAKGSQLKQLVPNLAY</sequence>
<keyword evidence="3" id="KW-1185">Reference proteome</keyword>
<dbReference type="EMBL" id="LVLJ01002289">
    <property type="protein sequence ID" value="OAE25865.1"/>
    <property type="molecule type" value="Genomic_DNA"/>
</dbReference>
<comment type="caution">
    <text evidence="2">The sequence shown here is derived from an EMBL/GenBank/DDBJ whole genome shotgun (WGS) entry which is preliminary data.</text>
</comment>
<protein>
    <submittedName>
        <fullName evidence="2">Uncharacterized protein</fullName>
    </submittedName>
</protein>
<reference evidence="2" key="1">
    <citation type="submission" date="2016-03" db="EMBL/GenBank/DDBJ databases">
        <title>Mechanisms controlling the formation of the plant cell surface in tip-growing cells are functionally conserved among land plants.</title>
        <authorList>
            <person name="Honkanen S."/>
            <person name="Jones V.A."/>
            <person name="Morieri G."/>
            <person name="Champion C."/>
            <person name="Hetherington A.J."/>
            <person name="Kelly S."/>
            <person name="Saint-Marcoux D."/>
            <person name="Proust H."/>
            <person name="Prescott H."/>
            <person name="Dolan L."/>
        </authorList>
    </citation>
    <scope>NUCLEOTIDE SEQUENCE [LARGE SCALE GENOMIC DNA]</scope>
    <source>
        <tissue evidence="2">Whole gametophyte</tissue>
    </source>
</reference>
<organism evidence="2 3">
    <name type="scientific">Marchantia polymorpha subsp. ruderalis</name>
    <dbReference type="NCBI Taxonomy" id="1480154"/>
    <lineage>
        <taxon>Eukaryota</taxon>
        <taxon>Viridiplantae</taxon>
        <taxon>Streptophyta</taxon>
        <taxon>Embryophyta</taxon>
        <taxon>Marchantiophyta</taxon>
        <taxon>Marchantiopsida</taxon>
        <taxon>Marchantiidae</taxon>
        <taxon>Marchantiales</taxon>
        <taxon>Marchantiaceae</taxon>
        <taxon>Marchantia</taxon>
    </lineage>
</organism>
<dbReference type="Proteomes" id="UP000077202">
    <property type="component" value="Unassembled WGS sequence"/>
</dbReference>
<evidence type="ECO:0000256" key="1">
    <source>
        <dbReference type="SAM" id="MobiDB-lite"/>
    </source>
</evidence>
<dbReference type="AlphaFoldDB" id="A0A176W092"/>
<proteinExistence type="predicted"/>
<feature type="region of interest" description="Disordered" evidence="1">
    <location>
        <begin position="64"/>
        <end position="83"/>
    </location>
</feature>
<evidence type="ECO:0000313" key="3">
    <source>
        <dbReference type="Proteomes" id="UP000077202"/>
    </source>
</evidence>
<name>A0A176W092_MARPO</name>
<accession>A0A176W092</accession>
<gene>
    <name evidence="2" type="ORF">AXG93_2145s1640</name>
</gene>
<evidence type="ECO:0000313" key="2">
    <source>
        <dbReference type="EMBL" id="OAE25865.1"/>
    </source>
</evidence>